<name>A0A1Y2ME52_EPING</name>
<protein>
    <submittedName>
        <fullName evidence="5">Uncharacterized protein</fullName>
    </submittedName>
</protein>
<evidence type="ECO:0000256" key="3">
    <source>
        <dbReference type="PROSITE-ProRule" id="PRU00023"/>
    </source>
</evidence>
<dbReference type="Gene3D" id="1.25.40.20">
    <property type="entry name" value="Ankyrin repeat-containing domain"/>
    <property type="match status" value="1"/>
</dbReference>
<dbReference type="PROSITE" id="PS50088">
    <property type="entry name" value="ANK_REPEAT"/>
    <property type="match status" value="2"/>
</dbReference>
<feature type="region of interest" description="Disordered" evidence="4">
    <location>
        <begin position="1"/>
        <end position="34"/>
    </location>
</feature>
<dbReference type="SMART" id="SM00248">
    <property type="entry name" value="ANK"/>
    <property type="match status" value="2"/>
</dbReference>
<reference evidence="5 6" key="1">
    <citation type="journal article" date="2017" name="Genome Announc.">
        <title>Genome sequence of the saprophytic ascomycete Epicoccum nigrum ICMP 19927 strain isolated from New Zealand.</title>
        <authorList>
            <person name="Fokin M."/>
            <person name="Fleetwood D."/>
            <person name="Weir B.S."/>
            <person name="Villas-Boas S.G."/>
        </authorList>
    </citation>
    <scope>NUCLEOTIDE SEQUENCE [LARGE SCALE GENOMIC DNA]</scope>
    <source>
        <strain evidence="5 6">ICMP 19927</strain>
    </source>
</reference>
<gene>
    <name evidence="5" type="ORF">B5807_01222</name>
</gene>
<dbReference type="InterPro" id="IPR002110">
    <property type="entry name" value="Ankyrin_rpt"/>
</dbReference>
<dbReference type="AlphaFoldDB" id="A0A1Y2ME52"/>
<dbReference type="OMA" id="TARMFGK"/>
<evidence type="ECO:0000256" key="2">
    <source>
        <dbReference type="ARBA" id="ARBA00023043"/>
    </source>
</evidence>
<feature type="compositionally biased region" description="Polar residues" evidence="4">
    <location>
        <begin position="20"/>
        <end position="30"/>
    </location>
</feature>
<dbReference type="EMBL" id="KZ107838">
    <property type="protein sequence ID" value="OSS54405.1"/>
    <property type="molecule type" value="Genomic_DNA"/>
</dbReference>
<dbReference type="PANTHER" id="PTHR24171">
    <property type="entry name" value="ANKYRIN REPEAT DOMAIN-CONTAINING PROTEIN 39-RELATED"/>
    <property type="match status" value="1"/>
</dbReference>
<keyword evidence="1" id="KW-0677">Repeat</keyword>
<keyword evidence="6" id="KW-1185">Reference proteome</keyword>
<accession>A0A1Y2ME52</accession>
<dbReference type="InParanoid" id="A0A1Y2ME52"/>
<evidence type="ECO:0000313" key="6">
    <source>
        <dbReference type="Proteomes" id="UP000193240"/>
    </source>
</evidence>
<evidence type="ECO:0000256" key="1">
    <source>
        <dbReference type="ARBA" id="ARBA00022737"/>
    </source>
</evidence>
<dbReference type="Proteomes" id="UP000193240">
    <property type="component" value="Unassembled WGS sequence"/>
</dbReference>
<evidence type="ECO:0000313" key="5">
    <source>
        <dbReference type="EMBL" id="OSS54405.1"/>
    </source>
</evidence>
<dbReference type="InterPro" id="IPR036770">
    <property type="entry name" value="Ankyrin_rpt-contain_sf"/>
</dbReference>
<keyword evidence="2 3" id="KW-0040">ANK repeat</keyword>
<dbReference type="Pfam" id="PF12796">
    <property type="entry name" value="Ank_2"/>
    <property type="match status" value="1"/>
</dbReference>
<proteinExistence type="predicted"/>
<evidence type="ECO:0000256" key="4">
    <source>
        <dbReference type="SAM" id="MobiDB-lite"/>
    </source>
</evidence>
<dbReference type="PROSITE" id="PS50297">
    <property type="entry name" value="ANK_REP_REGION"/>
    <property type="match status" value="2"/>
</dbReference>
<organism evidence="5 6">
    <name type="scientific">Epicoccum nigrum</name>
    <name type="common">Soil fungus</name>
    <name type="synonym">Epicoccum purpurascens</name>
    <dbReference type="NCBI Taxonomy" id="105696"/>
    <lineage>
        <taxon>Eukaryota</taxon>
        <taxon>Fungi</taxon>
        <taxon>Dikarya</taxon>
        <taxon>Ascomycota</taxon>
        <taxon>Pezizomycotina</taxon>
        <taxon>Dothideomycetes</taxon>
        <taxon>Pleosporomycetidae</taxon>
        <taxon>Pleosporales</taxon>
        <taxon>Pleosporineae</taxon>
        <taxon>Didymellaceae</taxon>
        <taxon>Epicoccum</taxon>
    </lineage>
</organism>
<sequence>MASEHTSNGVPPAEGLNGAPPTNGTSQPPRSVQDLPPAALDLAAKLFDLAREGNTATLKQYIDAGAPKNLTNSTGDTLLMLTSYHGHAETAKMLLDAGSDPNVLNGRGQSIIAGAVFKGYEDVVKVLFEAGADVMNGQPNAVDCARMFKRESLLELFGAELGQGREFRVDGQS</sequence>
<dbReference type="STRING" id="105696.A0A1Y2ME52"/>
<dbReference type="SUPFAM" id="SSF48403">
    <property type="entry name" value="Ankyrin repeat"/>
    <property type="match status" value="1"/>
</dbReference>
<feature type="repeat" description="ANK" evidence="3">
    <location>
        <begin position="107"/>
        <end position="134"/>
    </location>
</feature>
<feature type="repeat" description="ANK" evidence="3">
    <location>
        <begin position="74"/>
        <end position="106"/>
    </location>
</feature>